<keyword evidence="2" id="KW-1185">Reference proteome</keyword>
<accession>A0A840EZJ9</accession>
<protein>
    <submittedName>
        <fullName evidence="1">Uncharacterized protein</fullName>
    </submittedName>
</protein>
<dbReference type="RefSeq" id="WP_183370786.1">
    <property type="nucleotide sequence ID" value="NZ_BAABHL010000124.1"/>
</dbReference>
<dbReference type="Proteomes" id="UP000551501">
    <property type="component" value="Unassembled WGS sequence"/>
</dbReference>
<organism evidence="1 2">
    <name type="scientific">Gordonia humi</name>
    <dbReference type="NCBI Taxonomy" id="686429"/>
    <lineage>
        <taxon>Bacteria</taxon>
        <taxon>Bacillati</taxon>
        <taxon>Actinomycetota</taxon>
        <taxon>Actinomycetes</taxon>
        <taxon>Mycobacteriales</taxon>
        <taxon>Gordoniaceae</taxon>
        <taxon>Gordonia</taxon>
    </lineage>
</organism>
<dbReference type="AlphaFoldDB" id="A0A840EZJ9"/>
<evidence type="ECO:0000313" key="1">
    <source>
        <dbReference type="EMBL" id="MBB4135764.1"/>
    </source>
</evidence>
<reference evidence="1 2" key="1">
    <citation type="submission" date="2020-08" db="EMBL/GenBank/DDBJ databases">
        <title>Sequencing the genomes of 1000 actinobacteria strains.</title>
        <authorList>
            <person name="Klenk H.-P."/>
        </authorList>
    </citation>
    <scope>NUCLEOTIDE SEQUENCE [LARGE SCALE GENOMIC DNA]</scope>
    <source>
        <strain evidence="1 2">DSM 45298</strain>
    </source>
</reference>
<comment type="caution">
    <text evidence="1">The sequence shown here is derived from an EMBL/GenBank/DDBJ whole genome shotgun (WGS) entry which is preliminary data.</text>
</comment>
<sequence>MSDDVISTEELWLERARVAREVGVELGELARSLNTVVGTNYFGVGCEEGEDIFAKLTSLLRTGSADLKNLSSAAHVVAVSAINTGQSITSTDTAAAAVLE</sequence>
<gene>
    <name evidence="1" type="ORF">BKA16_002316</name>
</gene>
<evidence type="ECO:0000313" key="2">
    <source>
        <dbReference type="Proteomes" id="UP000551501"/>
    </source>
</evidence>
<name>A0A840EZJ9_9ACTN</name>
<dbReference type="EMBL" id="JACIFP010000001">
    <property type="protein sequence ID" value="MBB4135764.1"/>
    <property type="molecule type" value="Genomic_DNA"/>
</dbReference>
<proteinExistence type="predicted"/>